<keyword evidence="4 6" id="KW-0378">Hydrolase</keyword>
<dbReference type="InterPro" id="IPR015500">
    <property type="entry name" value="Peptidase_S8_subtilisin-rel"/>
</dbReference>
<feature type="active site" description="Charge relay system" evidence="6">
    <location>
        <position position="331"/>
    </location>
</feature>
<dbReference type="Pfam" id="PF00082">
    <property type="entry name" value="Peptidase_S8"/>
    <property type="match status" value="1"/>
</dbReference>
<organism evidence="9 10">
    <name type="scientific">Saccharibacillus alkalitolerans</name>
    <dbReference type="NCBI Taxonomy" id="2705290"/>
    <lineage>
        <taxon>Bacteria</taxon>
        <taxon>Bacillati</taxon>
        <taxon>Bacillota</taxon>
        <taxon>Bacilli</taxon>
        <taxon>Bacillales</taxon>
        <taxon>Paenibacillaceae</taxon>
        <taxon>Saccharibacillus</taxon>
    </lineage>
</organism>
<keyword evidence="3" id="KW-0479">Metal-binding</keyword>
<dbReference type="Proteomes" id="UP000800303">
    <property type="component" value="Unassembled WGS sequence"/>
</dbReference>
<dbReference type="SUPFAM" id="SSF52743">
    <property type="entry name" value="Subtilisin-like"/>
    <property type="match status" value="1"/>
</dbReference>
<keyword evidence="5 6" id="KW-0720">Serine protease</keyword>
<evidence type="ECO:0000256" key="5">
    <source>
        <dbReference type="ARBA" id="ARBA00022825"/>
    </source>
</evidence>
<dbReference type="InterPro" id="IPR023828">
    <property type="entry name" value="Peptidase_S8_Ser-AS"/>
</dbReference>
<feature type="active site" description="Charge relay system" evidence="6">
    <location>
        <position position="175"/>
    </location>
</feature>
<protein>
    <submittedName>
        <fullName evidence="9">S8 family peptidase</fullName>
    </submittedName>
</protein>
<dbReference type="InterPro" id="IPR050131">
    <property type="entry name" value="Peptidase_S8_subtilisin-like"/>
</dbReference>
<evidence type="ECO:0000256" key="3">
    <source>
        <dbReference type="ARBA" id="ARBA00022723"/>
    </source>
</evidence>
<dbReference type="RefSeq" id="WP_166273994.1">
    <property type="nucleotide sequence ID" value="NZ_JAAFGS010000003.1"/>
</dbReference>
<evidence type="ECO:0000256" key="7">
    <source>
        <dbReference type="SAM" id="MobiDB-lite"/>
    </source>
</evidence>
<dbReference type="EMBL" id="JAAFGS010000003">
    <property type="protein sequence ID" value="NGZ75571.1"/>
    <property type="molecule type" value="Genomic_DNA"/>
</dbReference>
<name>A0ABX0F3Q5_9BACL</name>
<dbReference type="PROSITE" id="PS00137">
    <property type="entry name" value="SUBTILASE_HIS"/>
    <property type="match status" value="1"/>
</dbReference>
<dbReference type="InterPro" id="IPR000209">
    <property type="entry name" value="Peptidase_S8/S53_dom"/>
</dbReference>
<comment type="caution">
    <text evidence="9">The sequence shown here is derived from an EMBL/GenBank/DDBJ whole genome shotgun (WGS) entry which is preliminary data.</text>
</comment>
<evidence type="ECO:0000313" key="9">
    <source>
        <dbReference type="EMBL" id="NGZ75571.1"/>
    </source>
</evidence>
<dbReference type="Gene3D" id="3.40.50.200">
    <property type="entry name" value="Peptidase S8/S53 domain"/>
    <property type="match status" value="1"/>
</dbReference>
<comment type="similarity">
    <text evidence="1 6">Belongs to the peptidase S8 family.</text>
</comment>
<proteinExistence type="inferred from homology"/>
<feature type="region of interest" description="Disordered" evidence="7">
    <location>
        <begin position="400"/>
        <end position="427"/>
    </location>
</feature>
<dbReference type="PROSITE" id="PS51892">
    <property type="entry name" value="SUBTILASE"/>
    <property type="match status" value="1"/>
</dbReference>
<accession>A0ABX0F3Q5</accession>
<dbReference type="PRINTS" id="PR00723">
    <property type="entry name" value="SUBTILISIN"/>
</dbReference>
<dbReference type="CDD" id="cd07477">
    <property type="entry name" value="Peptidases_S8_Subtilisin_subset"/>
    <property type="match status" value="1"/>
</dbReference>
<keyword evidence="2 6" id="KW-0645">Protease</keyword>
<sequence length="427" mass="44529">MTFSNRSEQTNKNSTNEPTSIVQSKPVFSIFIQYADQSGEREALNVTHDLDYHIYWETNMMSLRTNADGLAKLSRHDSILSIELSKDYKSLPQSTTFSNDRNAPAVPVSSASKLKQGQWGYSAIQASAAVRAGFTGKGIKIAVLDTGVSEKSALNISGGVSTVDGVSSYEDDNGHGTFVAGIIGAKSKAYKGIAPDASIYAVKVMDKDGNGSTESLAKGLDWAIRQRMDIINLSLSFPQNSPAIDALLEKAAAKGITVIVAAGNSGNSDGSGNTLAFPAKSPETITVAAVDSDLKRAAFSGTGDEVELSAPGVGVVSSSLSGKYKLSDGTSAAAPFVSGMVAVLKQAYPNLSADQIRTSLQRGAIDLGPRGRDPQYGYGMVSFERLIGKNSVIPNTTYADAQSASSGTTSASGSGSQKASAESGTFR</sequence>
<dbReference type="InterPro" id="IPR034202">
    <property type="entry name" value="Subtilisin_Carlsberg-like"/>
</dbReference>
<feature type="compositionally biased region" description="Low complexity" evidence="7">
    <location>
        <begin position="401"/>
        <end position="427"/>
    </location>
</feature>
<evidence type="ECO:0000256" key="2">
    <source>
        <dbReference type="ARBA" id="ARBA00022670"/>
    </source>
</evidence>
<reference evidence="9 10" key="1">
    <citation type="submission" date="2020-01" db="EMBL/GenBank/DDBJ databases">
        <title>Polyphasic characterisation and genomic insights into a novel alkali tolerant bacterium VR-M41.</title>
        <authorList>
            <person name="Vemuluri V.R."/>
        </authorList>
    </citation>
    <scope>NUCLEOTIDE SEQUENCE [LARGE SCALE GENOMIC DNA]</scope>
    <source>
        <strain evidence="9 10">VR-M41</strain>
    </source>
</reference>
<evidence type="ECO:0000256" key="6">
    <source>
        <dbReference type="PROSITE-ProRule" id="PRU01240"/>
    </source>
</evidence>
<dbReference type="InterPro" id="IPR036852">
    <property type="entry name" value="Peptidase_S8/S53_dom_sf"/>
</dbReference>
<feature type="domain" description="Peptidase S8/S53" evidence="8">
    <location>
        <begin position="136"/>
        <end position="379"/>
    </location>
</feature>
<keyword evidence="10" id="KW-1185">Reference proteome</keyword>
<evidence type="ECO:0000313" key="10">
    <source>
        <dbReference type="Proteomes" id="UP000800303"/>
    </source>
</evidence>
<evidence type="ECO:0000256" key="1">
    <source>
        <dbReference type="ARBA" id="ARBA00011073"/>
    </source>
</evidence>
<evidence type="ECO:0000259" key="8">
    <source>
        <dbReference type="Pfam" id="PF00082"/>
    </source>
</evidence>
<dbReference type="PANTHER" id="PTHR43806">
    <property type="entry name" value="PEPTIDASE S8"/>
    <property type="match status" value="1"/>
</dbReference>
<evidence type="ECO:0000256" key="4">
    <source>
        <dbReference type="ARBA" id="ARBA00022801"/>
    </source>
</evidence>
<gene>
    <name evidence="9" type="ORF">GYN08_09570</name>
</gene>
<dbReference type="PROSITE" id="PS00138">
    <property type="entry name" value="SUBTILASE_SER"/>
    <property type="match status" value="1"/>
</dbReference>
<dbReference type="InterPro" id="IPR022398">
    <property type="entry name" value="Peptidase_S8_His-AS"/>
</dbReference>
<dbReference type="PANTHER" id="PTHR43806:SF11">
    <property type="entry name" value="CEREVISIN-RELATED"/>
    <property type="match status" value="1"/>
</dbReference>
<feature type="active site" description="Charge relay system" evidence="6">
    <location>
        <position position="145"/>
    </location>
</feature>